<dbReference type="PROSITE" id="PS51318">
    <property type="entry name" value="TAT"/>
    <property type="match status" value="1"/>
</dbReference>
<protein>
    <recommendedName>
        <fullName evidence="4">Tat pathway signal protein</fullName>
    </recommendedName>
</protein>
<gene>
    <name evidence="2" type="ORF">AWC06_12815</name>
</gene>
<dbReference type="OrthoDB" id="4571285at2"/>
<evidence type="ECO:0000313" key="3">
    <source>
        <dbReference type="Proteomes" id="UP000194000"/>
    </source>
</evidence>
<reference evidence="2 3" key="1">
    <citation type="submission" date="2016-01" db="EMBL/GenBank/DDBJ databases">
        <title>The new phylogeny of the genus Mycobacterium.</title>
        <authorList>
            <person name="Tarcisio F."/>
            <person name="Conor M."/>
            <person name="Antonella G."/>
            <person name="Elisabetta G."/>
            <person name="Giulia F.S."/>
            <person name="Sara T."/>
            <person name="Anna F."/>
            <person name="Clotilde B."/>
            <person name="Roberto B."/>
            <person name="Veronica D.S."/>
            <person name="Fabio R."/>
            <person name="Monica P."/>
            <person name="Olivier J."/>
            <person name="Enrico T."/>
            <person name="Nicola S."/>
        </authorList>
    </citation>
    <scope>NUCLEOTIDE SEQUENCE [LARGE SCALE GENOMIC DNA]</scope>
    <source>
        <strain evidence="2 3">DSM 45731</strain>
    </source>
</reference>
<dbReference type="STRING" id="1260918.AWC06_12815"/>
<evidence type="ECO:0000313" key="2">
    <source>
        <dbReference type="EMBL" id="ORV61244.1"/>
    </source>
</evidence>
<keyword evidence="3" id="KW-1185">Reference proteome</keyword>
<dbReference type="RefSeq" id="WP_085196362.1">
    <property type="nucleotide sequence ID" value="NZ_JACKVI010000010.1"/>
</dbReference>
<feature type="compositionally biased region" description="Low complexity" evidence="1">
    <location>
        <begin position="96"/>
        <end position="116"/>
    </location>
</feature>
<dbReference type="Proteomes" id="UP000194000">
    <property type="component" value="Unassembled WGS sequence"/>
</dbReference>
<dbReference type="AlphaFoldDB" id="A0A1X1UWP7"/>
<evidence type="ECO:0000256" key="1">
    <source>
        <dbReference type="SAM" id="MobiDB-lite"/>
    </source>
</evidence>
<evidence type="ECO:0008006" key="4">
    <source>
        <dbReference type="Google" id="ProtNLM"/>
    </source>
</evidence>
<feature type="region of interest" description="Disordered" evidence="1">
    <location>
        <begin position="94"/>
        <end position="120"/>
    </location>
</feature>
<dbReference type="EMBL" id="LQOW01000016">
    <property type="protein sequence ID" value="ORV61244.1"/>
    <property type="molecule type" value="Genomic_DNA"/>
</dbReference>
<proteinExistence type="predicted"/>
<comment type="caution">
    <text evidence="2">The sequence shown here is derived from an EMBL/GenBank/DDBJ whole genome shotgun (WGS) entry which is preliminary data.</text>
</comment>
<sequence length="173" mass="17068">MPPTEPVFKPLVGRRRVLAGGAVLAIAGITGAGCGSHPAPASTDELEAQLSRARQDSELATAAAKAAPQRVRAALTEVASERSRHAQALAAEITRLAETPTSTASETTSPAPTSAAGPPPSLADVVNSLRASAGDAGRLATTASGYRAGLLGSIAAACTAAYSVALVVGESAS</sequence>
<name>A0A1X1UWP7_9MYCO</name>
<dbReference type="InterPro" id="IPR006311">
    <property type="entry name" value="TAT_signal"/>
</dbReference>
<organism evidence="2 3">
    <name type="scientific">Mycobacterium fragae</name>
    <dbReference type="NCBI Taxonomy" id="1260918"/>
    <lineage>
        <taxon>Bacteria</taxon>
        <taxon>Bacillati</taxon>
        <taxon>Actinomycetota</taxon>
        <taxon>Actinomycetes</taxon>
        <taxon>Mycobacteriales</taxon>
        <taxon>Mycobacteriaceae</taxon>
        <taxon>Mycobacterium</taxon>
    </lineage>
</organism>
<accession>A0A1X1UWP7</accession>